<reference evidence="1 2" key="1">
    <citation type="submission" date="2017-03" db="EMBL/GenBank/DDBJ databases">
        <authorList>
            <person name="Afonso C.L."/>
            <person name="Miller P.J."/>
            <person name="Scott M.A."/>
            <person name="Spackman E."/>
            <person name="Goraichik I."/>
            <person name="Dimitrov K.M."/>
            <person name="Suarez D.L."/>
            <person name="Swayne D.E."/>
        </authorList>
    </citation>
    <scope>NUCLEOTIDE SEQUENCE [LARGE SCALE GENOMIC DNA]</scope>
    <source>
        <strain evidence="1 2">CECT 8287</strain>
    </source>
</reference>
<organism evidence="1 2">
    <name type="scientific">Roseovarius litorisediminis</name>
    <dbReference type="NCBI Taxonomy" id="1312363"/>
    <lineage>
        <taxon>Bacteria</taxon>
        <taxon>Pseudomonadati</taxon>
        <taxon>Pseudomonadota</taxon>
        <taxon>Alphaproteobacteria</taxon>
        <taxon>Rhodobacterales</taxon>
        <taxon>Roseobacteraceae</taxon>
        <taxon>Roseovarius</taxon>
    </lineage>
</organism>
<accession>A0A1Y5RNR8</accession>
<dbReference type="AlphaFoldDB" id="A0A1Y5RNR8"/>
<protein>
    <recommendedName>
        <fullName evidence="3">Lipoprotein</fullName>
    </recommendedName>
</protein>
<evidence type="ECO:0008006" key="3">
    <source>
        <dbReference type="Google" id="ProtNLM"/>
    </source>
</evidence>
<name>A0A1Y5RNR8_9RHOB</name>
<proteinExistence type="predicted"/>
<dbReference type="Proteomes" id="UP000193827">
    <property type="component" value="Unassembled WGS sequence"/>
</dbReference>
<dbReference type="PROSITE" id="PS51257">
    <property type="entry name" value="PROKAR_LIPOPROTEIN"/>
    <property type="match status" value="1"/>
</dbReference>
<keyword evidence="2" id="KW-1185">Reference proteome</keyword>
<gene>
    <name evidence="1" type="ORF">PEL8287_00941</name>
</gene>
<evidence type="ECO:0000313" key="2">
    <source>
        <dbReference type="Proteomes" id="UP000193827"/>
    </source>
</evidence>
<sequence length="141" mass="14222">MGDVMKAIAILSILLTSACTSGGIIGKRDPGQALVNECMFETGIKGAYSSPAGQKVPVLTPITTQGGTQRGATVLNACIESKAAAGGQSTAEGTSGATTSKTTTYGTSSAKAASRLTRRTDGFCPKYAGVIYGGVTYCIDN</sequence>
<dbReference type="EMBL" id="FWFL01000002">
    <property type="protein sequence ID" value="SLN21880.1"/>
    <property type="molecule type" value="Genomic_DNA"/>
</dbReference>
<evidence type="ECO:0000313" key="1">
    <source>
        <dbReference type="EMBL" id="SLN21880.1"/>
    </source>
</evidence>